<organism evidence="1 2">
    <name type="scientific">Basidiobolus ranarum</name>
    <dbReference type="NCBI Taxonomy" id="34480"/>
    <lineage>
        <taxon>Eukaryota</taxon>
        <taxon>Fungi</taxon>
        <taxon>Fungi incertae sedis</taxon>
        <taxon>Zoopagomycota</taxon>
        <taxon>Entomophthoromycotina</taxon>
        <taxon>Basidiobolomycetes</taxon>
        <taxon>Basidiobolales</taxon>
        <taxon>Basidiobolaceae</taxon>
        <taxon>Basidiobolus</taxon>
    </lineage>
</organism>
<dbReference type="EMBL" id="JASJQH010006920">
    <property type="protein sequence ID" value="KAK9727444.1"/>
    <property type="molecule type" value="Genomic_DNA"/>
</dbReference>
<sequence length="327" mass="38314">MYTHHLSNHAQGGCSLRSTATIWIEMKEERLYVTGATNEALKLFGYMKESEMISAKIEEIFEVVEYLNESNDFLLLKSRRNVNGTIWINACAHRILNQQHWNLRDVTHQKHLTSMDLTTSINNVDDIHVLSITHFGVIEHVFPGPFMGFNSKQLVDRPLMMFVHPEDLKILCNGLSMMLKSMYANFTIRWQIGADESGEMRYQPIQVHAMISESSPICLIKRLPERSLSIRKTHDYEDKEWDTGWTQWRIISHVYQNCFGYIHDYLNYCNRYILGDSSDIKNWNRFIGTVYEDFEKSPLEAWGNYRKDAAQFLIKLVTNWGIFTSHK</sequence>
<protein>
    <submittedName>
        <fullName evidence="1">Uncharacterized protein</fullName>
    </submittedName>
</protein>
<keyword evidence="2" id="KW-1185">Reference proteome</keyword>
<gene>
    <name evidence="1" type="ORF">K7432_001826</name>
</gene>
<reference evidence="1 2" key="1">
    <citation type="submission" date="2023-04" db="EMBL/GenBank/DDBJ databases">
        <title>Genome of Basidiobolus ranarum AG-B5.</title>
        <authorList>
            <person name="Stajich J.E."/>
            <person name="Carter-House D."/>
            <person name="Gryganskyi A."/>
        </authorList>
    </citation>
    <scope>NUCLEOTIDE SEQUENCE [LARGE SCALE GENOMIC DNA]</scope>
    <source>
        <strain evidence="1 2">AG-B5</strain>
    </source>
</reference>
<accession>A0ABR2W8V7</accession>
<name>A0ABR2W8V7_9FUNG</name>
<proteinExistence type="predicted"/>
<dbReference type="Proteomes" id="UP001479436">
    <property type="component" value="Unassembled WGS sequence"/>
</dbReference>
<evidence type="ECO:0000313" key="2">
    <source>
        <dbReference type="Proteomes" id="UP001479436"/>
    </source>
</evidence>
<evidence type="ECO:0000313" key="1">
    <source>
        <dbReference type="EMBL" id="KAK9727444.1"/>
    </source>
</evidence>
<comment type="caution">
    <text evidence="1">The sequence shown here is derived from an EMBL/GenBank/DDBJ whole genome shotgun (WGS) entry which is preliminary data.</text>
</comment>